<dbReference type="InterPro" id="IPR023210">
    <property type="entry name" value="NADP_OxRdtase_dom"/>
</dbReference>
<sequence length="313" mass="33700">MTRIPRTELDVFPLNLGGNTFGWTSDRDTSFEVLDTFVAQGGNFVDTADSYSAWVPGNKGGESETIIGEWLARRGNRDGVVIATKAGAHPQLKGQARATVTTALDASLTRLQTDHVDVYYAHYDDESQTVEDMATTYDGFVKAGKIRAIGLSNFTPERMRAWFEFASSEGLAVPSAIQPHYNLVHRGPYEQTYRPIAERFDAAVFPYYSLASGFLTGKYRTQEDLAGKQRGQGAGQYLNADGLRVIDALVAIADAHGAQPTSVSLAWLLAKGVTAPIASASRADQVPALTAAAALQLTADEVARLDEASATFA</sequence>
<gene>
    <name evidence="2" type="ORF">FB473_003289</name>
</gene>
<proteinExistence type="predicted"/>
<dbReference type="RefSeq" id="WP_167171330.1">
    <property type="nucleotide sequence ID" value="NZ_BAAAOO010000006.1"/>
</dbReference>
<dbReference type="PRINTS" id="PR00069">
    <property type="entry name" value="ALDKETRDTASE"/>
</dbReference>
<dbReference type="CDD" id="cd19081">
    <property type="entry name" value="AKR_AKR9C1"/>
    <property type="match status" value="1"/>
</dbReference>
<dbReference type="Gene3D" id="3.20.20.100">
    <property type="entry name" value="NADP-dependent oxidoreductase domain"/>
    <property type="match status" value="1"/>
</dbReference>
<evidence type="ECO:0000313" key="3">
    <source>
        <dbReference type="Proteomes" id="UP000749311"/>
    </source>
</evidence>
<reference evidence="2 3" key="1">
    <citation type="submission" date="2020-02" db="EMBL/GenBank/DDBJ databases">
        <title>Sequencing the genomes of 1000 actinobacteria strains.</title>
        <authorList>
            <person name="Klenk H.-P."/>
        </authorList>
    </citation>
    <scope>NUCLEOTIDE SEQUENCE [LARGE SCALE GENOMIC DNA]</scope>
    <source>
        <strain evidence="2 3">DSM 19609</strain>
    </source>
</reference>
<dbReference type="InterPro" id="IPR050523">
    <property type="entry name" value="AKR_Detox_Biosynth"/>
</dbReference>
<dbReference type="InterPro" id="IPR018170">
    <property type="entry name" value="Aldo/ket_reductase_CS"/>
</dbReference>
<evidence type="ECO:0000259" key="1">
    <source>
        <dbReference type="Pfam" id="PF00248"/>
    </source>
</evidence>
<name>A0ABX0SJI8_9ACTN</name>
<protein>
    <submittedName>
        <fullName evidence="2">Aryl-alcohol dehydrogenase-like predicted oxidoreductase</fullName>
    </submittedName>
</protein>
<comment type="caution">
    <text evidence="2">The sequence shown here is derived from an EMBL/GenBank/DDBJ whole genome shotgun (WGS) entry which is preliminary data.</text>
</comment>
<dbReference type="PROSITE" id="PS00062">
    <property type="entry name" value="ALDOKETO_REDUCTASE_2"/>
    <property type="match status" value="1"/>
</dbReference>
<dbReference type="Pfam" id="PF00248">
    <property type="entry name" value="Aldo_ket_red"/>
    <property type="match status" value="1"/>
</dbReference>
<dbReference type="PANTHER" id="PTHR43364:SF6">
    <property type="entry name" value="OXIDOREDUCTASE-RELATED"/>
    <property type="match status" value="1"/>
</dbReference>
<feature type="domain" description="NADP-dependent oxidoreductase" evidence="1">
    <location>
        <begin position="14"/>
        <end position="309"/>
    </location>
</feature>
<keyword evidence="3" id="KW-1185">Reference proteome</keyword>
<dbReference type="EMBL" id="JAAMOZ010000004">
    <property type="protein sequence ID" value="NIH58592.1"/>
    <property type="molecule type" value="Genomic_DNA"/>
</dbReference>
<dbReference type="PANTHER" id="PTHR43364">
    <property type="entry name" value="NADH-SPECIFIC METHYLGLYOXAL REDUCTASE-RELATED"/>
    <property type="match status" value="1"/>
</dbReference>
<accession>A0ABX0SJI8</accession>
<organism evidence="2 3">
    <name type="scientific">Brooklawnia cerclae</name>
    <dbReference type="NCBI Taxonomy" id="349934"/>
    <lineage>
        <taxon>Bacteria</taxon>
        <taxon>Bacillati</taxon>
        <taxon>Actinomycetota</taxon>
        <taxon>Actinomycetes</taxon>
        <taxon>Propionibacteriales</taxon>
        <taxon>Propionibacteriaceae</taxon>
        <taxon>Brooklawnia</taxon>
    </lineage>
</organism>
<dbReference type="InterPro" id="IPR036812">
    <property type="entry name" value="NAD(P)_OxRdtase_dom_sf"/>
</dbReference>
<dbReference type="SUPFAM" id="SSF51430">
    <property type="entry name" value="NAD(P)-linked oxidoreductase"/>
    <property type="match status" value="1"/>
</dbReference>
<dbReference type="InterPro" id="IPR020471">
    <property type="entry name" value="AKR"/>
</dbReference>
<evidence type="ECO:0000313" key="2">
    <source>
        <dbReference type="EMBL" id="NIH58592.1"/>
    </source>
</evidence>
<dbReference type="Proteomes" id="UP000749311">
    <property type="component" value="Unassembled WGS sequence"/>
</dbReference>